<evidence type="ECO:0000256" key="7">
    <source>
        <dbReference type="ARBA" id="ARBA00022833"/>
    </source>
</evidence>
<dbReference type="GO" id="GO:0016567">
    <property type="term" value="P:protein ubiquitination"/>
    <property type="evidence" value="ECO:0007669"/>
    <property type="project" value="InterPro"/>
</dbReference>
<evidence type="ECO:0000256" key="5">
    <source>
        <dbReference type="ARBA" id="ARBA00022692"/>
    </source>
</evidence>
<evidence type="ECO:0000256" key="4">
    <source>
        <dbReference type="ARBA" id="ARBA00022679"/>
    </source>
</evidence>
<evidence type="ECO:0000256" key="1">
    <source>
        <dbReference type="ARBA" id="ARBA00000900"/>
    </source>
</evidence>
<evidence type="ECO:0000256" key="12">
    <source>
        <dbReference type="SAM" id="Phobius"/>
    </source>
</evidence>
<keyword evidence="6" id="KW-0479">Metal-binding</keyword>
<dbReference type="GO" id="GO:0016020">
    <property type="term" value="C:membrane"/>
    <property type="evidence" value="ECO:0007669"/>
    <property type="project" value="UniProtKB-SubCell"/>
</dbReference>
<dbReference type="SMART" id="SM00184">
    <property type="entry name" value="RING"/>
    <property type="match status" value="1"/>
</dbReference>
<reference evidence="14 15" key="1">
    <citation type="journal article" date="2018" name="Mol. Plant">
        <title>The genome of Artemisia annua provides insight into the evolution of Asteraceae family and artemisinin biosynthesis.</title>
        <authorList>
            <person name="Shen Q."/>
            <person name="Zhang L."/>
            <person name="Liao Z."/>
            <person name="Wang S."/>
            <person name="Yan T."/>
            <person name="Shi P."/>
            <person name="Liu M."/>
            <person name="Fu X."/>
            <person name="Pan Q."/>
            <person name="Wang Y."/>
            <person name="Lv Z."/>
            <person name="Lu X."/>
            <person name="Zhang F."/>
            <person name="Jiang W."/>
            <person name="Ma Y."/>
            <person name="Chen M."/>
            <person name="Hao X."/>
            <person name="Li L."/>
            <person name="Tang Y."/>
            <person name="Lv G."/>
            <person name="Zhou Y."/>
            <person name="Sun X."/>
            <person name="Brodelius P.E."/>
            <person name="Rose J.K.C."/>
            <person name="Tang K."/>
        </authorList>
    </citation>
    <scope>NUCLEOTIDE SEQUENCE [LARGE SCALE GENOMIC DNA]</scope>
    <source>
        <strain evidence="15">cv. Huhao1</strain>
        <tissue evidence="14">Leaf</tissue>
    </source>
</reference>
<name>A0A2U1MSJ1_ARTAN</name>
<keyword evidence="9 12" id="KW-0472">Membrane</keyword>
<gene>
    <name evidence="14" type="ORF">CTI12_AA344980</name>
</gene>
<dbReference type="Proteomes" id="UP000245207">
    <property type="component" value="Unassembled WGS sequence"/>
</dbReference>
<evidence type="ECO:0000256" key="11">
    <source>
        <dbReference type="PROSITE-ProRule" id="PRU00175"/>
    </source>
</evidence>
<evidence type="ECO:0000313" key="14">
    <source>
        <dbReference type="EMBL" id="PWA64197.1"/>
    </source>
</evidence>
<keyword evidence="11" id="KW-0863">Zinc-finger</keyword>
<dbReference type="GO" id="GO:0008270">
    <property type="term" value="F:zinc ion binding"/>
    <property type="evidence" value="ECO:0007669"/>
    <property type="project" value="UniProtKB-KW"/>
</dbReference>
<dbReference type="Pfam" id="PF13639">
    <property type="entry name" value="zf-RING_2"/>
    <property type="match status" value="1"/>
</dbReference>
<dbReference type="EMBL" id="PKPP01004469">
    <property type="protein sequence ID" value="PWA64197.1"/>
    <property type="molecule type" value="Genomic_DNA"/>
</dbReference>
<keyword evidence="5 12" id="KW-0812">Transmembrane</keyword>
<dbReference type="CDD" id="cd16461">
    <property type="entry name" value="RING-H2_EL5-like"/>
    <property type="match status" value="1"/>
</dbReference>
<sequence>MRVKMDSMIPLNRRLLLKEGDNTEDSSHSEETNFDTDMVVMLAALLCALVAALILNSAIHILLRRRRESMEGASNMQPLGLEKHALKKIPVAVFRLRNGVLTNECSICLGEFVDGEKVRVLPECSHEFHVKCIDKWLKAHTSCPICRRCLVSANVVDGKDRPTFRDEHGGVAVV</sequence>
<dbReference type="InterPro" id="IPR001841">
    <property type="entry name" value="Znf_RING"/>
</dbReference>
<comment type="catalytic activity">
    <reaction evidence="1">
        <text>S-ubiquitinyl-[E2 ubiquitin-conjugating enzyme]-L-cysteine + [acceptor protein]-L-lysine = [E2 ubiquitin-conjugating enzyme]-L-cysteine + N(6)-ubiquitinyl-[acceptor protein]-L-lysine.</text>
        <dbReference type="EC" id="2.3.2.27"/>
    </reaction>
</comment>
<dbReference type="OrthoDB" id="8062037at2759"/>
<feature type="domain" description="RING-type" evidence="13">
    <location>
        <begin position="105"/>
        <end position="147"/>
    </location>
</feature>
<comment type="caution">
    <text evidence="14">The sequence shown here is derived from an EMBL/GenBank/DDBJ whole genome shotgun (WGS) entry which is preliminary data.</text>
</comment>
<dbReference type="Gene3D" id="3.30.40.10">
    <property type="entry name" value="Zinc/RING finger domain, C3HC4 (zinc finger)"/>
    <property type="match status" value="1"/>
</dbReference>
<protein>
    <recommendedName>
        <fullName evidence="3">RING-type E3 ubiquitin transferase</fullName>
        <ecNumber evidence="3">2.3.2.27</ecNumber>
    </recommendedName>
</protein>
<dbReference type="InterPro" id="IPR044602">
    <property type="entry name" value="ATL10/ATL72-79-like"/>
</dbReference>
<comment type="subcellular location">
    <subcellularLocation>
        <location evidence="2">Membrane</location>
        <topology evidence="2">Single-pass membrane protein</topology>
    </subcellularLocation>
</comment>
<keyword evidence="8 12" id="KW-1133">Transmembrane helix</keyword>
<dbReference type="EC" id="2.3.2.27" evidence="3"/>
<proteinExistence type="inferred from homology"/>
<organism evidence="14 15">
    <name type="scientific">Artemisia annua</name>
    <name type="common">Sweet wormwood</name>
    <dbReference type="NCBI Taxonomy" id="35608"/>
    <lineage>
        <taxon>Eukaryota</taxon>
        <taxon>Viridiplantae</taxon>
        <taxon>Streptophyta</taxon>
        <taxon>Embryophyta</taxon>
        <taxon>Tracheophyta</taxon>
        <taxon>Spermatophyta</taxon>
        <taxon>Magnoliopsida</taxon>
        <taxon>eudicotyledons</taxon>
        <taxon>Gunneridae</taxon>
        <taxon>Pentapetalae</taxon>
        <taxon>asterids</taxon>
        <taxon>campanulids</taxon>
        <taxon>Asterales</taxon>
        <taxon>Asteraceae</taxon>
        <taxon>Asteroideae</taxon>
        <taxon>Anthemideae</taxon>
        <taxon>Artemisiinae</taxon>
        <taxon>Artemisia</taxon>
    </lineage>
</organism>
<dbReference type="GO" id="GO:0061630">
    <property type="term" value="F:ubiquitin protein ligase activity"/>
    <property type="evidence" value="ECO:0007669"/>
    <property type="project" value="UniProtKB-EC"/>
</dbReference>
<evidence type="ECO:0000256" key="10">
    <source>
        <dbReference type="ARBA" id="ARBA00024209"/>
    </source>
</evidence>
<evidence type="ECO:0000256" key="6">
    <source>
        <dbReference type="ARBA" id="ARBA00022723"/>
    </source>
</evidence>
<keyword evidence="15" id="KW-1185">Reference proteome</keyword>
<evidence type="ECO:0000259" key="13">
    <source>
        <dbReference type="PROSITE" id="PS50089"/>
    </source>
</evidence>
<evidence type="ECO:0000256" key="8">
    <source>
        <dbReference type="ARBA" id="ARBA00022989"/>
    </source>
</evidence>
<comment type="similarity">
    <text evidence="10">Belongs to the RING-type zinc finger family. ATL subfamily.</text>
</comment>
<dbReference type="PROSITE" id="PS50089">
    <property type="entry name" value="ZF_RING_2"/>
    <property type="match status" value="1"/>
</dbReference>
<evidence type="ECO:0000256" key="3">
    <source>
        <dbReference type="ARBA" id="ARBA00012483"/>
    </source>
</evidence>
<dbReference type="InterPro" id="IPR013083">
    <property type="entry name" value="Znf_RING/FYVE/PHD"/>
</dbReference>
<dbReference type="SUPFAM" id="SSF57850">
    <property type="entry name" value="RING/U-box"/>
    <property type="match status" value="1"/>
</dbReference>
<keyword evidence="4" id="KW-0808">Transferase</keyword>
<keyword evidence="7" id="KW-0862">Zinc</keyword>
<dbReference type="PANTHER" id="PTHR46905">
    <property type="entry name" value="RING-H2 FINGER PROTEIN ATL78"/>
    <property type="match status" value="1"/>
</dbReference>
<evidence type="ECO:0000256" key="2">
    <source>
        <dbReference type="ARBA" id="ARBA00004167"/>
    </source>
</evidence>
<evidence type="ECO:0000313" key="15">
    <source>
        <dbReference type="Proteomes" id="UP000245207"/>
    </source>
</evidence>
<dbReference type="AlphaFoldDB" id="A0A2U1MSJ1"/>
<accession>A0A2U1MSJ1</accession>
<dbReference type="PANTHER" id="PTHR46905:SF21">
    <property type="entry name" value="RING-TYPE E3 UBIQUITIN TRANSFERASE"/>
    <property type="match status" value="1"/>
</dbReference>
<feature type="transmembrane region" description="Helical" evidence="12">
    <location>
        <begin position="38"/>
        <end position="63"/>
    </location>
</feature>
<evidence type="ECO:0000256" key="9">
    <source>
        <dbReference type="ARBA" id="ARBA00023136"/>
    </source>
</evidence>